<proteinExistence type="predicted"/>
<dbReference type="EMBL" id="FNOV01000015">
    <property type="protein sequence ID" value="SDY83763.1"/>
    <property type="molecule type" value="Genomic_DNA"/>
</dbReference>
<dbReference type="InterPro" id="IPR046125">
    <property type="entry name" value="DUF6122"/>
</dbReference>
<dbReference type="Pfam" id="PF19617">
    <property type="entry name" value="DUF6122"/>
    <property type="match status" value="1"/>
</dbReference>
<accession>A0A1H3N4U8</accession>
<dbReference type="STRING" id="651662.SAMN04488069_11535"/>
<keyword evidence="1" id="KW-1133">Transmembrane helix</keyword>
<feature type="transmembrane region" description="Helical" evidence="1">
    <location>
        <begin position="147"/>
        <end position="173"/>
    </location>
</feature>
<keyword evidence="3" id="KW-1185">Reference proteome</keyword>
<protein>
    <submittedName>
        <fullName evidence="2">Uncharacterized protein</fullName>
    </submittedName>
</protein>
<keyword evidence="1" id="KW-0472">Membrane</keyword>
<feature type="transmembrane region" description="Helical" evidence="1">
    <location>
        <begin position="79"/>
        <end position="103"/>
    </location>
</feature>
<sequence>MDTATVVTAPEHPTTPQGRNKVEVRPRVVGLGRHVPREKQELTDKSGRVYAKATPGDTVRRATKPMGPRGLRRQFPTKLFSAQTLVHYSLHFLFPAVLALVLFPAMWQAAYLMMLATMLMDLDHLLAKPIFDPLRCSVGYHPLHSFYAIPVYALLLLLPALQPVAVGLLFHLFTDTVDCLWNFSHCHECYLSSRIYALRNWVKKLLGREVAE</sequence>
<evidence type="ECO:0000256" key="1">
    <source>
        <dbReference type="SAM" id="Phobius"/>
    </source>
</evidence>
<evidence type="ECO:0000313" key="2">
    <source>
        <dbReference type="EMBL" id="SDY83763.1"/>
    </source>
</evidence>
<dbReference type="Proteomes" id="UP000199249">
    <property type="component" value="Unassembled WGS sequence"/>
</dbReference>
<gene>
    <name evidence="2" type="ORF">SAMN04488069_11535</name>
</gene>
<dbReference type="AlphaFoldDB" id="A0A1H3N4U8"/>
<organism evidence="2 3">
    <name type="scientific">Hymenobacter psychrophilus</name>
    <dbReference type="NCBI Taxonomy" id="651662"/>
    <lineage>
        <taxon>Bacteria</taxon>
        <taxon>Pseudomonadati</taxon>
        <taxon>Bacteroidota</taxon>
        <taxon>Cytophagia</taxon>
        <taxon>Cytophagales</taxon>
        <taxon>Hymenobacteraceae</taxon>
        <taxon>Hymenobacter</taxon>
    </lineage>
</organism>
<keyword evidence="1" id="KW-0812">Transmembrane</keyword>
<name>A0A1H3N4U8_9BACT</name>
<evidence type="ECO:0000313" key="3">
    <source>
        <dbReference type="Proteomes" id="UP000199249"/>
    </source>
</evidence>
<reference evidence="3" key="1">
    <citation type="submission" date="2016-10" db="EMBL/GenBank/DDBJ databases">
        <authorList>
            <person name="Varghese N."/>
            <person name="Submissions S."/>
        </authorList>
    </citation>
    <scope>NUCLEOTIDE SEQUENCE [LARGE SCALE GENOMIC DNA]</scope>
    <source>
        <strain evidence="3">CGMCC 1.8975</strain>
    </source>
</reference>